<evidence type="ECO:0000313" key="8">
    <source>
        <dbReference type="Proteomes" id="UP001054902"/>
    </source>
</evidence>
<dbReference type="InterPro" id="IPR036390">
    <property type="entry name" value="WH_DNA-bd_sf"/>
</dbReference>
<feature type="compositionally biased region" description="Polar residues" evidence="5">
    <location>
        <begin position="16"/>
        <end position="25"/>
    </location>
</feature>
<evidence type="ECO:0000256" key="3">
    <source>
        <dbReference type="ARBA" id="ARBA00023242"/>
    </source>
</evidence>
<dbReference type="GO" id="GO:0003700">
    <property type="term" value="F:DNA-binding transcription factor activity"/>
    <property type="evidence" value="ECO:0007669"/>
    <property type="project" value="InterPro"/>
</dbReference>
<evidence type="ECO:0000256" key="4">
    <source>
        <dbReference type="RuleBase" id="RU004020"/>
    </source>
</evidence>
<dbReference type="Proteomes" id="UP001054902">
    <property type="component" value="Unassembled WGS sequence"/>
</dbReference>
<evidence type="ECO:0000259" key="6">
    <source>
        <dbReference type="SMART" id="SM00415"/>
    </source>
</evidence>
<keyword evidence="8" id="KW-1185">Reference proteome</keyword>
<dbReference type="InterPro" id="IPR036388">
    <property type="entry name" value="WH-like_DNA-bd_sf"/>
</dbReference>
<keyword evidence="2" id="KW-0238">DNA-binding</keyword>
<dbReference type="FunFam" id="1.10.10.10:FF:000479">
    <property type="entry name" value="Predicted protein"/>
    <property type="match status" value="1"/>
</dbReference>
<dbReference type="GO" id="GO:0005634">
    <property type="term" value="C:nucleus"/>
    <property type="evidence" value="ECO:0007669"/>
    <property type="project" value="UniProtKB-SubCell"/>
</dbReference>
<evidence type="ECO:0000256" key="2">
    <source>
        <dbReference type="ARBA" id="ARBA00023125"/>
    </source>
</evidence>
<comment type="subcellular location">
    <subcellularLocation>
        <location evidence="1">Nucleus</location>
    </subcellularLocation>
</comment>
<gene>
    <name evidence="7" type="ORF">CTEN210_05948</name>
</gene>
<evidence type="ECO:0000256" key="1">
    <source>
        <dbReference type="ARBA" id="ARBA00004123"/>
    </source>
</evidence>
<dbReference type="PANTHER" id="PTHR10015:SF206">
    <property type="entry name" value="HSF-TYPE DNA-BINDING DOMAIN-CONTAINING PROTEIN"/>
    <property type="match status" value="1"/>
</dbReference>
<dbReference type="Pfam" id="PF00447">
    <property type="entry name" value="HSF_DNA-bind"/>
    <property type="match status" value="1"/>
</dbReference>
<feature type="region of interest" description="Disordered" evidence="5">
    <location>
        <begin position="1"/>
        <end position="28"/>
    </location>
</feature>
<proteinExistence type="inferred from homology"/>
<organism evidence="7 8">
    <name type="scientific">Chaetoceros tenuissimus</name>
    <dbReference type="NCBI Taxonomy" id="426638"/>
    <lineage>
        <taxon>Eukaryota</taxon>
        <taxon>Sar</taxon>
        <taxon>Stramenopiles</taxon>
        <taxon>Ochrophyta</taxon>
        <taxon>Bacillariophyta</taxon>
        <taxon>Coscinodiscophyceae</taxon>
        <taxon>Chaetocerotophycidae</taxon>
        <taxon>Chaetocerotales</taxon>
        <taxon>Chaetocerotaceae</taxon>
        <taxon>Chaetoceros</taxon>
    </lineage>
</organism>
<evidence type="ECO:0000313" key="7">
    <source>
        <dbReference type="EMBL" id="GFH49472.1"/>
    </source>
</evidence>
<reference evidence="7 8" key="1">
    <citation type="journal article" date="2021" name="Sci. Rep.">
        <title>The genome of the diatom Chaetoceros tenuissimus carries an ancient integrated fragment of an extant virus.</title>
        <authorList>
            <person name="Hongo Y."/>
            <person name="Kimura K."/>
            <person name="Takaki Y."/>
            <person name="Yoshida Y."/>
            <person name="Baba S."/>
            <person name="Kobayashi G."/>
            <person name="Nagasaki K."/>
            <person name="Hano T."/>
            <person name="Tomaru Y."/>
        </authorList>
    </citation>
    <scope>NUCLEOTIDE SEQUENCE [LARGE SCALE GENOMIC DNA]</scope>
    <source>
        <strain evidence="7 8">NIES-3715</strain>
    </source>
</reference>
<evidence type="ECO:0000256" key="5">
    <source>
        <dbReference type="SAM" id="MobiDB-lite"/>
    </source>
</evidence>
<protein>
    <recommendedName>
        <fullName evidence="6">HSF-type DNA-binding domain-containing protein</fullName>
    </recommendedName>
</protein>
<feature type="domain" description="HSF-type DNA-binding" evidence="6">
    <location>
        <begin position="118"/>
        <end position="217"/>
    </location>
</feature>
<dbReference type="AlphaFoldDB" id="A0AAD3H3P8"/>
<keyword evidence="3" id="KW-0539">Nucleus</keyword>
<dbReference type="SUPFAM" id="SSF46785">
    <property type="entry name" value="Winged helix' DNA-binding domain"/>
    <property type="match status" value="1"/>
</dbReference>
<name>A0AAD3H3P8_9STRA</name>
<dbReference type="Gene3D" id="1.10.10.10">
    <property type="entry name" value="Winged helix-like DNA-binding domain superfamily/Winged helix DNA-binding domain"/>
    <property type="match status" value="1"/>
</dbReference>
<dbReference type="EMBL" id="BLLK01000038">
    <property type="protein sequence ID" value="GFH49472.1"/>
    <property type="molecule type" value="Genomic_DNA"/>
</dbReference>
<comment type="similarity">
    <text evidence="4">Belongs to the HSF family.</text>
</comment>
<sequence length="564" mass="61375">MNRRMNLKRESPEQIVGNTSPGISTSRKELASGVPSIAMGNLNHHIQLGLHPSSEQHHLPHHAEQKFPSSSKQGIQYITTHSNLDDAIGAADSTASISSSSLDPSDRRTIDLYNNGIVSGPFPLKLQTILKIFELEGNDLIKWQPHGRAFSVRNKSPKEFQEKVMARFFHNTKVTSFFRQINIYDFVRITSGPDAGCYYHEMFLRGKPLLACRMIRNSVKGAKTSEKSSPCPPFCRVPDFYALPPMPPLGSVENNPSASAKKSSDVTSNLQESLPAQILGQFGGDGNKSSLNPTAGFDMDYLQQLQSLLDRKNYSDGSAARNEGGFMWTDQKVPSLVAHQTQQDILDHKQFSTAELLAMLNTNSSSGGNSHGLGNFGIQMPGDSDYNSASLAARLLAQSSLNAQSNGIINAGGQIMSLLSALSPAQQQPQQQVRAIPSYLPELAGISGVPIPQQRDDILLQLLAQNNPMMNQNMMMAGAANHSGATDAKTPQKSKSLHETMLLQDRRRSLGLGMNGASSYQQQNPNVFVNNNSTSTKNINEALLALLMSQQADQRGFNASSLGK</sequence>
<dbReference type="PANTHER" id="PTHR10015">
    <property type="entry name" value="HEAT SHOCK TRANSCRIPTION FACTOR"/>
    <property type="match status" value="1"/>
</dbReference>
<accession>A0AAD3H3P8</accession>
<dbReference type="InterPro" id="IPR000232">
    <property type="entry name" value="HSF_DNA-bd"/>
</dbReference>
<dbReference type="SMART" id="SM00415">
    <property type="entry name" value="HSF"/>
    <property type="match status" value="1"/>
</dbReference>
<comment type="caution">
    <text evidence="7">The sequence shown here is derived from an EMBL/GenBank/DDBJ whole genome shotgun (WGS) entry which is preliminary data.</text>
</comment>
<dbReference type="GO" id="GO:0043565">
    <property type="term" value="F:sequence-specific DNA binding"/>
    <property type="evidence" value="ECO:0007669"/>
    <property type="project" value="InterPro"/>
</dbReference>